<sequence>MLWNWYTIDACFLSSSWHITSKGMFAGSCIGTILLVIVLEALRRASKEYDSYIVRSATKHAANMPTVTQGSDDGKFVSASTRPTAVSTTPTIVQQAIRALLHMLQFAVAYIIMLLAMYYNGYIIICIFIGAFIGSFIFSWYPLSGGQNAEDREITYCCG</sequence>
<dbReference type="EMBL" id="MU004241">
    <property type="protein sequence ID" value="KAF2664922.1"/>
    <property type="molecule type" value="Genomic_DNA"/>
</dbReference>
<feature type="transmembrane region" description="Helical" evidence="6">
    <location>
        <begin position="99"/>
        <end position="116"/>
    </location>
</feature>
<keyword evidence="3 6" id="KW-0812">Transmembrane</keyword>
<evidence type="ECO:0000256" key="4">
    <source>
        <dbReference type="ARBA" id="ARBA00022989"/>
    </source>
</evidence>
<reference evidence="7" key="1">
    <citation type="journal article" date="2020" name="Stud. Mycol.">
        <title>101 Dothideomycetes genomes: a test case for predicting lifestyles and emergence of pathogens.</title>
        <authorList>
            <person name="Haridas S."/>
            <person name="Albert R."/>
            <person name="Binder M."/>
            <person name="Bloem J."/>
            <person name="Labutti K."/>
            <person name="Salamov A."/>
            <person name="Andreopoulos B."/>
            <person name="Baker S."/>
            <person name="Barry K."/>
            <person name="Bills G."/>
            <person name="Bluhm B."/>
            <person name="Cannon C."/>
            <person name="Castanera R."/>
            <person name="Culley D."/>
            <person name="Daum C."/>
            <person name="Ezra D."/>
            <person name="Gonzalez J."/>
            <person name="Henrissat B."/>
            <person name="Kuo A."/>
            <person name="Liang C."/>
            <person name="Lipzen A."/>
            <person name="Lutzoni F."/>
            <person name="Magnuson J."/>
            <person name="Mondo S."/>
            <person name="Nolan M."/>
            <person name="Ohm R."/>
            <person name="Pangilinan J."/>
            <person name="Park H.-J."/>
            <person name="Ramirez L."/>
            <person name="Alfaro M."/>
            <person name="Sun H."/>
            <person name="Tritt A."/>
            <person name="Yoshinaga Y."/>
            <person name="Zwiers L.-H."/>
            <person name="Turgeon B."/>
            <person name="Goodwin S."/>
            <person name="Spatafora J."/>
            <person name="Crous P."/>
            <person name="Grigoriev I."/>
        </authorList>
    </citation>
    <scope>NUCLEOTIDE SEQUENCE</scope>
    <source>
        <strain evidence="7">CBS 115976</strain>
    </source>
</reference>
<dbReference type="InterPro" id="IPR007274">
    <property type="entry name" value="Cop_transporter"/>
</dbReference>
<dbReference type="OrthoDB" id="161814at2759"/>
<protein>
    <recommendedName>
        <fullName evidence="6">Copper transport protein</fullName>
    </recommendedName>
</protein>
<feature type="transmembrane region" description="Helical" evidence="6">
    <location>
        <begin position="23"/>
        <end position="42"/>
    </location>
</feature>
<accession>A0A6A6TYL8</accession>
<dbReference type="Proteomes" id="UP000799302">
    <property type="component" value="Unassembled WGS sequence"/>
</dbReference>
<dbReference type="GO" id="GO:0005375">
    <property type="term" value="F:copper ion transmembrane transporter activity"/>
    <property type="evidence" value="ECO:0007669"/>
    <property type="project" value="UniProtKB-UniRule"/>
</dbReference>
<dbReference type="GO" id="GO:0016020">
    <property type="term" value="C:membrane"/>
    <property type="evidence" value="ECO:0007669"/>
    <property type="project" value="UniProtKB-SubCell"/>
</dbReference>
<evidence type="ECO:0000313" key="7">
    <source>
        <dbReference type="EMBL" id="KAF2664922.1"/>
    </source>
</evidence>
<keyword evidence="6" id="KW-0813">Transport</keyword>
<keyword evidence="6" id="KW-0187">Copper transport</keyword>
<feature type="transmembrane region" description="Helical" evidence="6">
    <location>
        <begin position="122"/>
        <end position="143"/>
    </location>
</feature>
<organism evidence="7 8">
    <name type="scientific">Microthyrium microscopicum</name>
    <dbReference type="NCBI Taxonomy" id="703497"/>
    <lineage>
        <taxon>Eukaryota</taxon>
        <taxon>Fungi</taxon>
        <taxon>Dikarya</taxon>
        <taxon>Ascomycota</taxon>
        <taxon>Pezizomycotina</taxon>
        <taxon>Dothideomycetes</taxon>
        <taxon>Dothideomycetes incertae sedis</taxon>
        <taxon>Microthyriales</taxon>
        <taxon>Microthyriaceae</taxon>
        <taxon>Microthyrium</taxon>
    </lineage>
</organism>
<evidence type="ECO:0000256" key="2">
    <source>
        <dbReference type="ARBA" id="ARBA00006921"/>
    </source>
</evidence>
<keyword evidence="6" id="KW-0406">Ion transport</keyword>
<comment type="similarity">
    <text evidence="2 6">Belongs to the copper transporter (Ctr) (TC 1.A.56) family. SLC31A subfamily.</text>
</comment>
<evidence type="ECO:0000256" key="1">
    <source>
        <dbReference type="ARBA" id="ARBA00004141"/>
    </source>
</evidence>
<keyword evidence="6" id="KW-0186">Copper</keyword>
<evidence type="ECO:0000256" key="5">
    <source>
        <dbReference type="ARBA" id="ARBA00023136"/>
    </source>
</evidence>
<keyword evidence="5 6" id="KW-0472">Membrane</keyword>
<evidence type="ECO:0000313" key="8">
    <source>
        <dbReference type="Proteomes" id="UP000799302"/>
    </source>
</evidence>
<keyword evidence="4 6" id="KW-1133">Transmembrane helix</keyword>
<evidence type="ECO:0000256" key="6">
    <source>
        <dbReference type="RuleBase" id="RU367022"/>
    </source>
</evidence>
<evidence type="ECO:0000256" key="3">
    <source>
        <dbReference type="ARBA" id="ARBA00022692"/>
    </source>
</evidence>
<dbReference type="PANTHER" id="PTHR12483">
    <property type="entry name" value="SOLUTE CARRIER FAMILY 31 COPPER TRANSPORTERS"/>
    <property type="match status" value="1"/>
</dbReference>
<comment type="subcellular location">
    <subcellularLocation>
        <location evidence="1 6">Membrane</location>
        <topology evidence="1 6">Multi-pass membrane protein</topology>
    </subcellularLocation>
</comment>
<keyword evidence="8" id="KW-1185">Reference proteome</keyword>
<dbReference type="Pfam" id="PF04145">
    <property type="entry name" value="Ctr"/>
    <property type="match status" value="1"/>
</dbReference>
<gene>
    <name evidence="7" type="ORF">BT63DRAFT_79656</name>
</gene>
<dbReference type="AlphaFoldDB" id="A0A6A6TYL8"/>
<name>A0A6A6TYL8_9PEZI</name>
<dbReference type="PANTHER" id="PTHR12483:SF73">
    <property type="entry name" value="COPPER TRANSPORT PROTEIN CTR3"/>
    <property type="match status" value="1"/>
</dbReference>
<proteinExistence type="inferred from homology"/>